<evidence type="ECO:0000313" key="3">
    <source>
        <dbReference type="Proteomes" id="UP000812966"/>
    </source>
</evidence>
<protein>
    <submittedName>
        <fullName evidence="2">Uncharacterized protein</fullName>
    </submittedName>
</protein>
<dbReference type="Proteomes" id="UP000812966">
    <property type="component" value="Unassembled WGS sequence"/>
</dbReference>
<accession>A0A8K0JR66</accession>
<comment type="caution">
    <text evidence="2">The sequence shown here is derived from an EMBL/GenBank/DDBJ whole genome shotgun (WGS) entry which is preliminary data.</text>
</comment>
<dbReference type="AlphaFoldDB" id="A0A8K0JR66"/>
<feature type="compositionally biased region" description="Polar residues" evidence="1">
    <location>
        <begin position="254"/>
        <end position="264"/>
    </location>
</feature>
<gene>
    <name evidence="2" type="ORF">FFLO_00773</name>
</gene>
<sequence length="264" mass="29224">MTQNLVKDLEDLAEHEAPTDFVSALDTYLQRYVKENRDLEELAKHWDFGMLAERSPRKPGYIVKRRFRLSEAAERGRRVCGLEEMTQKGVFGKRQKRNPQCEQVGKLYQLAGAKWLSLRMKELNGSGTNVERDWDWWFQKEAEDAFKRLPEEAALGESASGASKRRKTAATDLEAEDVGSILTRTADASSSGVVSTLASAADSTQTAIDASVANATTLGTAFSAERETVSTRTEIGSTGASTTRIPIENLLENPKTTTSSRLEK</sequence>
<feature type="compositionally biased region" description="Polar residues" evidence="1">
    <location>
        <begin position="230"/>
        <end position="244"/>
    </location>
</feature>
<keyword evidence="3" id="KW-1185">Reference proteome</keyword>
<name>A0A8K0JR66_9TREE</name>
<evidence type="ECO:0000313" key="2">
    <source>
        <dbReference type="EMBL" id="KAG7571261.1"/>
    </source>
</evidence>
<dbReference type="EMBL" id="JABELV010000009">
    <property type="protein sequence ID" value="KAG7571261.1"/>
    <property type="molecule type" value="Genomic_DNA"/>
</dbReference>
<evidence type="ECO:0000256" key="1">
    <source>
        <dbReference type="SAM" id="MobiDB-lite"/>
    </source>
</evidence>
<proteinExistence type="predicted"/>
<feature type="region of interest" description="Disordered" evidence="1">
    <location>
        <begin position="221"/>
        <end position="264"/>
    </location>
</feature>
<organism evidence="2 3">
    <name type="scientific">Filobasidium floriforme</name>
    <dbReference type="NCBI Taxonomy" id="5210"/>
    <lineage>
        <taxon>Eukaryota</taxon>
        <taxon>Fungi</taxon>
        <taxon>Dikarya</taxon>
        <taxon>Basidiomycota</taxon>
        <taxon>Agaricomycotina</taxon>
        <taxon>Tremellomycetes</taxon>
        <taxon>Filobasidiales</taxon>
        <taxon>Filobasidiaceae</taxon>
        <taxon>Filobasidium</taxon>
    </lineage>
</organism>
<reference evidence="2" key="1">
    <citation type="submission" date="2020-04" db="EMBL/GenBank/DDBJ databases">
        <title>Analysis of mating type loci in Filobasidium floriforme.</title>
        <authorList>
            <person name="Nowrousian M."/>
        </authorList>
    </citation>
    <scope>NUCLEOTIDE SEQUENCE</scope>
    <source>
        <strain evidence="2">CBS 6242</strain>
    </source>
</reference>